<organism evidence="3 5">
    <name type="scientific">Prauserella muralis</name>
    <dbReference type="NCBI Taxonomy" id="588067"/>
    <lineage>
        <taxon>Bacteria</taxon>
        <taxon>Bacillati</taxon>
        <taxon>Actinomycetota</taxon>
        <taxon>Actinomycetes</taxon>
        <taxon>Pseudonocardiales</taxon>
        <taxon>Pseudonocardiaceae</taxon>
        <taxon>Prauserella</taxon>
    </lineage>
</organism>
<dbReference type="EMBL" id="MASW01000002">
    <property type="protein sequence ID" value="PXY27166.1"/>
    <property type="molecule type" value="Genomic_DNA"/>
</dbReference>
<dbReference type="InterPro" id="IPR003346">
    <property type="entry name" value="Transposase_20"/>
</dbReference>
<evidence type="ECO:0000259" key="1">
    <source>
        <dbReference type="Pfam" id="PF01548"/>
    </source>
</evidence>
<keyword evidence="5" id="KW-1185">Reference proteome</keyword>
<evidence type="ECO:0000313" key="5">
    <source>
        <dbReference type="Proteomes" id="UP000249915"/>
    </source>
</evidence>
<dbReference type="GO" id="GO:0004803">
    <property type="term" value="F:transposase activity"/>
    <property type="evidence" value="ECO:0007669"/>
    <property type="project" value="InterPro"/>
</dbReference>
<dbReference type="InterPro" id="IPR002525">
    <property type="entry name" value="Transp_IS110-like_N"/>
</dbReference>
<dbReference type="RefSeq" id="WP_112281169.1">
    <property type="nucleotide sequence ID" value="NZ_MASW01000002.1"/>
</dbReference>
<dbReference type="GO" id="GO:0003677">
    <property type="term" value="F:DNA binding"/>
    <property type="evidence" value="ECO:0007669"/>
    <property type="project" value="InterPro"/>
</dbReference>
<accession>A0A2V4AJX8</accession>
<dbReference type="Pfam" id="PF01548">
    <property type="entry name" value="DEDD_Tnp_IS110"/>
    <property type="match status" value="1"/>
</dbReference>
<sequence length="353" mass="38616">MVVVGIDPHKRSHTAVAVDEAGRKLGQLTVNADDEGFLRLWAWAARYGTQRQCLVRWAVEHGRGVAGRLVRALVGQGAAVVWVPPKLMAQCRASARTRGKSDPIDALAIARAAIREPDLPAVQLDETAAELRLLSDRREHLVRSRTELINQLRWRLHDLNPALDAGATALTGPRTLTHLASALAVLPASVSCQLAADLVADIARLGEQIRHLERRLHALVTPLVPALLAIVGISTVTAAKILGEVGGITRFRSPAAFALHNGTAPIPVWSSGKPQYRLNRGGNRQLNAALHRIAITQLAHHQPARDYRDRWKTHHPHATTKAAIRALKRHLSDVIYRALLTDHLQQHPTPPTT</sequence>
<evidence type="ECO:0000313" key="3">
    <source>
        <dbReference type="EMBL" id="PXY19486.1"/>
    </source>
</evidence>
<reference evidence="3 5" key="1">
    <citation type="submission" date="2016-07" db="EMBL/GenBank/DDBJ databases">
        <title>Draft genome sequence of Prauserella muralis DSM 45305, isolated from a mould-covered wall in an indoor environment.</title>
        <authorList>
            <person name="Ruckert C."/>
            <person name="Albersmeier A."/>
            <person name="Jiang C.-L."/>
            <person name="Jiang Y."/>
            <person name="Kalinowski J."/>
            <person name="Schneider O."/>
            <person name="Winkler A."/>
            <person name="Zotchev S.B."/>
        </authorList>
    </citation>
    <scope>NUCLEOTIDE SEQUENCE [LARGE SCALE GENOMIC DNA]</scope>
    <source>
        <strain evidence="3 5">DSM 45305</strain>
    </source>
</reference>
<dbReference type="InterPro" id="IPR047650">
    <property type="entry name" value="Transpos_IS110"/>
</dbReference>
<dbReference type="OrthoDB" id="4337860at2"/>
<comment type="caution">
    <text evidence="3">The sequence shown here is derived from an EMBL/GenBank/DDBJ whole genome shotgun (WGS) entry which is preliminary data.</text>
</comment>
<dbReference type="PANTHER" id="PTHR33055">
    <property type="entry name" value="TRANSPOSASE FOR INSERTION SEQUENCE ELEMENT IS1111A"/>
    <property type="match status" value="1"/>
</dbReference>
<dbReference type="Pfam" id="PF02371">
    <property type="entry name" value="Transposase_20"/>
    <property type="match status" value="1"/>
</dbReference>
<proteinExistence type="predicted"/>
<dbReference type="EMBL" id="MASW01000007">
    <property type="protein sequence ID" value="PXY19486.1"/>
    <property type="molecule type" value="Genomic_DNA"/>
</dbReference>
<dbReference type="Proteomes" id="UP000249915">
    <property type="component" value="Unassembled WGS sequence"/>
</dbReference>
<dbReference type="GO" id="GO:0006313">
    <property type="term" value="P:DNA transposition"/>
    <property type="evidence" value="ECO:0007669"/>
    <property type="project" value="InterPro"/>
</dbReference>
<evidence type="ECO:0000313" key="4">
    <source>
        <dbReference type="EMBL" id="PXY27166.1"/>
    </source>
</evidence>
<feature type="domain" description="Transposase IS110-like N-terminal" evidence="1">
    <location>
        <begin position="4"/>
        <end position="160"/>
    </location>
</feature>
<name>A0A2V4AJX8_9PSEU</name>
<dbReference type="PANTHER" id="PTHR33055:SF16">
    <property type="entry name" value="TRANSPOSASE FOR INSERTION SEQUENCE ELEMENT IS1547"/>
    <property type="match status" value="1"/>
</dbReference>
<feature type="domain" description="Transposase IS116/IS110/IS902 C-terminal" evidence="2">
    <location>
        <begin position="226"/>
        <end position="307"/>
    </location>
</feature>
<dbReference type="AlphaFoldDB" id="A0A2V4AJX8"/>
<evidence type="ECO:0000259" key="2">
    <source>
        <dbReference type="Pfam" id="PF02371"/>
    </source>
</evidence>
<protein>
    <submittedName>
        <fullName evidence="3">Uncharacterized protein</fullName>
    </submittedName>
</protein>
<gene>
    <name evidence="4" type="ORF">BAY60_11900</name>
    <name evidence="3" type="ORF">BAY60_32620</name>
</gene>
<dbReference type="NCBIfam" id="NF033542">
    <property type="entry name" value="transpos_IS110"/>
    <property type="match status" value="1"/>
</dbReference>